<dbReference type="InterPro" id="IPR000048">
    <property type="entry name" value="IQ_motif_EF-hand-BS"/>
</dbReference>
<dbReference type="STRING" id="147828.A0A4S2M282"/>
<dbReference type="Pfam" id="PF00612">
    <property type="entry name" value="IQ"/>
    <property type="match status" value="3"/>
</dbReference>
<dbReference type="PANTHER" id="PTHR22706">
    <property type="entry name" value="ASSEMBLY FACTOR FOR SPINDLE MICROTUBULES"/>
    <property type="match status" value="1"/>
</dbReference>
<keyword evidence="4" id="KW-0112">Calmodulin-binding</keyword>
<dbReference type="CDD" id="cd23767">
    <property type="entry name" value="IQCD"/>
    <property type="match status" value="1"/>
</dbReference>
<organism evidence="5 6">
    <name type="scientific">Opisthorchis felineus</name>
    <dbReference type="NCBI Taxonomy" id="147828"/>
    <lineage>
        <taxon>Eukaryota</taxon>
        <taxon>Metazoa</taxon>
        <taxon>Spiralia</taxon>
        <taxon>Lophotrochozoa</taxon>
        <taxon>Platyhelminthes</taxon>
        <taxon>Trematoda</taxon>
        <taxon>Digenea</taxon>
        <taxon>Opisthorchiida</taxon>
        <taxon>Opisthorchiata</taxon>
        <taxon>Opisthorchiidae</taxon>
        <taxon>Opisthorchis</taxon>
    </lineage>
</organism>
<evidence type="ECO:0000256" key="2">
    <source>
        <dbReference type="ARBA" id="ARBA00022490"/>
    </source>
</evidence>
<dbReference type="SMART" id="SM00015">
    <property type="entry name" value="IQ"/>
    <property type="match status" value="3"/>
</dbReference>
<keyword evidence="3" id="KW-0677">Repeat</keyword>
<dbReference type="SUPFAM" id="SSF52540">
    <property type="entry name" value="P-loop containing nucleoside triphosphate hydrolases"/>
    <property type="match status" value="1"/>
</dbReference>
<evidence type="ECO:0000313" key="6">
    <source>
        <dbReference type="Proteomes" id="UP000308267"/>
    </source>
</evidence>
<evidence type="ECO:0000256" key="4">
    <source>
        <dbReference type="ARBA" id="ARBA00022860"/>
    </source>
</evidence>
<dbReference type="GO" id="GO:0005516">
    <property type="term" value="F:calmodulin binding"/>
    <property type="evidence" value="ECO:0007669"/>
    <property type="project" value="UniProtKB-KW"/>
</dbReference>
<evidence type="ECO:0008006" key="7">
    <source>
        <dbReference type="Google" id="ProtNLM"/>
    </source>
</evidence>
<evidence type="ECO:0000313" key="5">
    <source>
        <dbReference type="EMBL" id="TGZ70332.1"/>
    </source>
</evidence>
<dbReference type="InterPro" id="IPR051185">
    <property type="entry name" value="ASPM"/>
</dbReference>
<dbReference type="Gene3D" id="1.20.5.190">
    <property type="match status" value="1"/>
</dbReference>
<dbReference type="GO" id="GO:0007051">
    <property type="term" value="P:spindle organization"/>
    <property type="evidence" value="ECO:0007669"/>
    <property type="project" value="TreeGrafter"/>
</dbReference>
<dbReference type="GO" id="GO:0005737">
    <property type="term" value="C:cytoplasm"/>
    <property type="evidence" value="ECO:0007669"/>
    <property type="project" value="UniProtKB-SubCell"/>
</dbReference>
<comment type="subcellular location">
    <subcellularLocation>
        <location evidence="1">Cytoplasm</location>
    </subcellularLocation>
</comment>
<keyword evidence="2" id="KW-0963">Cytoplasm</keyword>
<dbReference type="GO" id="GO:0000922">
    <property type="term" value="C:spindle pole"/>
    <property type="evidence" value="ECO:0007669"/>
    <property type="project" value="TreeGrafter"/>
</dbReference>
<comment type="caution">
    <text evidence="5">The sequence shown here is derived from an EMBL/GenBank/DDBJ whole genome shotgun (WGS) entry which is preliminary data.</text>
</comment>
<dbReference type="GO" id="GO:0000278">
    <property type="term" value="P:mitotic cell cycle"/>
    <property type="evidence" value="ECO:0007669"/>
    <property type="project" value="TreeGrafter"/>
</dbReference>
<dbReference type="AlphaFoldDB" id="A0A4S2M282"/>
<evidence type="ECO:0000256" key="1">
    <source>
        <dbReference type="ARBA" id="ARBA00004496"/>
    </source>
</evidence>
<keyword evidence="6" id="KW-1185">Reference proteome</keyword>
<sequence length="362" mass="42089">MIHQPLLREFLERFTWSLYEAYKEDYLERNVKNVAALRIQAWFRGVRVRRYLSYLNKAAVTIQKSWRGHLARRQYRKKLEAAVEEMRTGTYNRCAAQIQSAWRGYRSRRCCFNFYARKAYLHTVRVNGSFIREQLVAYEDEMNRKRIVEKEAKERKQLLEWAKSHHFCLSTRAQPGVYNNTGKKESKLSDELLLAARPEITRGKICRKPISCGLENTKTAVQCKETAVVKPKIQGPFKSPEEILKWKSAPIISSLTVETDYFAAKKALELSRLDEWAARVHDKPFRSGCVPPLPYVKLLRTAGKYGAIDYGTKHFRAYEESSNPSSGSVATATEKPRFQTVVRPVDLFERLDHGNIQNFVRI</sequence>
<proteinExistence type="predicted"/>
<protein>
    <recommendedName>
        <fullName evidence="7">Spermatogenesis-associated protein 17</fullName>
    </recommendedName>
</protein>
<gene>
    <name evidence="5" type="ORF">CRM22_003261</name>
</gene>
<reference evidence="5 6" key="1">
    <citation type="journal article" date="2019" name="BMC Genomics">
        <title>New insights from Opisthorchis felineus genome: update on genomics of the epidemiologically important liver flukes.</title>
        <authorList>
            <person name="Ershov N.I."/>
            <person name="Mordvinov V.A."/>
            <person name="Prokhortchouk E.B."/>
            <person name="Pakharukova M.Y."/>
            <person name="Gunbin K.V."/>
            <person name="Ustyantsev K."/>
            <person name="Genaev M.A."/>
            <person name="Blinov A.G."/>
            <person name="Mazur A."/>
            <person name="Boulygina E."/>
            <person name="Tsygankova S."/>
            <person name="Khrameeva E."/>
            <person name="Chekanov N."/>
            <person name="Fan G."/>
            <person name="Xiao A."/>
            <person name="Zhang H."/>
            <person name="Xu X."/>
            <person name="Yang H."/>
            <person name="Solovyev V."/>
            <person name="Lee S.M."/>
            <person name="Liu X."/>
            <person name="Afonnikov D.A."/>
            <person name="Skryabin K.G."/>
        </authorList>
    </citation>
    <scope>NUCLEOTIDE SEQUENCE [LARGE SCALE GENOMIC DNA]</scope>
    <source>
        <strain evidence="5">AK-0245</strain>
        <tissue evidence="5">Whole organism</tissue>
    </source>
</reference>
<dbReference type="Proteomes" id="UP000308267">
    <property type="component" value="Unassembled WGS sequence"/>
</dbReference>
<dbReference type="GO" id="GO:0051295">
    <property type="term" value="P:establishment of meiotic spindle localization"/>
    <property type="evidence" value="ECO:0007669"/>
    <property type="project" value="TreeGrafter"/>
</dbReference>
<dbReference type="PANTHER" id="PTHR22706:SF1">
    <property type="entry name" value="ASSEMBLY FACTOR FOR SPINDLE MICROTUBULES"/>
    <property type="match status" value="1"/>
</dbReference>
<dbReference type="OrthoDB" id="377733at2759"/>
<name>A0A4S2M282_OPIFE</name>
<dbReference type="EMBL" id="SJOL01005455">
    <property type="protein sequence ID" value="TGZ70332.1"/>
    <property type="molecule type" value="Genomic_DNA"/>
</dbReference>
<dbReference type="PROSITE" id="PS50096">
    <property type="entry name" value="IQ"/>
    <property type="match status" value="3"/>
</dbReference>
<dbReference type="InterPro" id="IPR027417">
    <property type="entry name" value="P-loop_NTPase"/>
</dbReference>
<accession>A0A4S2M282</accession>
<evidence type="ECO:0000256" key="3">
    <source>
        <dbReference type="ARBA" id="ARBA00022737"/>
    </source>
</evidence>